<proteinExistence type="predicted"/>
<dbReference type="SUPFAM" id="SSF49452">
    <property type="entry name" value="Starch-binding domain-like"/>
    <property type="match status" value="1"/>
</dbReference>
<dbReference type="EMBL" id="JAJADQ010000002">
    <property type="protein sequence ID" value="MCB2376622.1"/>
    <property type="molecule type" value="Genomic_DNA"/>
</dbReference>
<dbReference type="RefSeq" id="WP_226182742.1">
    <property type="nucleotide sequence ID" value="NZ_JAJADQ010000002.1"/>
</dbReference>
<name>A0ABS8A888_9BACT</name>
<evidence type="ECO:0000313" key="2">
    <source>
        <dbReference type="EMBL" id="MCB2376622.1"/>
    </source>
</evidence>
<dbReference type="Pfam" id="PF13620">
    <property type="entry name" value="CarboxypepD_reg"/>
    <property type="match status" value="1"/>
</dbReference>
<feature type="signal peptide" evidence="1">
    <location>
        <begin position="1"/>
        <end position="26"/>
    </location>
</feature>
<comment type="caution">
    <text evidence="2">The sequence shown here is derived from an EMBL/GenBank/DDBJ whole genome shotgun (WGS) entry which is preliminary data.</text>
</comment>
<protein>
    <submittedName>
        <fullName evidence="2">Carboxypeptidase-like regulatory domain-containing protein</fullName>
    </submittedName>
</protein>
<gene>
    <name evidence="2" type="ORF">LGH70_03455</name>
</gene>
<evidence type="ECO:0000313" key="3">
    <source>
        <dbReference type="Proteomes" id="UP001165297"/>
    </source>
</evidence>
<dbReference type="Proteomes" id="UP001165297">
    <property type="component" value="Unassembled WGS sequence"/>
</dbReference>
<feature type="chain" id="PRO_5045837263" evidence="1">
    <location>
        <begin position="27"/>
        <end position="129"/>
    </location>
</feature>
<evidence type="ECO:0000256" key="1">
    <source>
        <dbReference type="SAM" id="SignalP"/>
    </source>
</evidence>
<dbReference type="InterPro" id="IPR013784">
    <property type="entry name" value="Carb-bd-like_fold"/>
</dbReference>
<keyword evidence="1" id="KW-0732">Signal</keyword>
<dbReference type="Gene3D" id="2.60.40.1120">
    <property type="entry name" value="Carboxypeptidase-like, regulatory domain"/>
    <property type="match status" value="1"/>
</dbReference>
<sequence length="129" mass="13902">MNSSVFFRSFAALSFAALLISGVESSEPTAQHGTLTGVLRDADTHEPIPGTNVVLVSSRGNTLIRSAQTRADGTFCLKDVPFGSYTLRTTVLGYQPNQPELTFRPQKANVALGTMSLQPLNSHMLAYNN</sequence>
<keyword evidence="3" id="KW-1185">Reference proteome</keyword>
<organism evidence="2 3">
    <name type="scientific">Hymenobacter nitidus</name>
    <dbReference type="NCBI Taxonomy" id="2880929"/>
    <lineage>
        <taxon>Bacteria</taxon>
        <taxon>Pseudomonadati</taxon>
        <taxon>Bacteroidota</taxon>
        <taxon>Cytophagia</taxon>
        <taxon>Cytophagales</taxon>
        <taxon>Hymenobacteraceae</taxon>
        <taxon>Hymenobacter</taxon>
    </lineage>
</organism>
<accession>A0ABS8A888</accession>
<reference evidence="2" key="1">
    <citation type="submission" date="2021-10" db="EMBL/GenBank/DDBJ databases">
        <authorList>
            <person name="Dean J.D."/>
            <person name="Kim M.K."/>
            <person name="Newey C.N."/>
            <person name="Stoker T.S."/>
            <person name="Thompson D.W."/>
            <person name="Grose J.H."/>
        </authorList>
    </citation>
    <scope>NUCLEOTIDE SEQUENCE</scope>
    <source>
        <strain evidence="2">BT635</strain>
    </source>
</reference>